<gene>
    <name evidence="1" type="primary">A07g501910.1_BraROA</name>
    <name evidence="1" type="ORF">IGI04_025948</name>
</gene>
<dbReference type="EMBL" id="JADBGQ010000009">
    <property type="protein sequence ID" value="KAG5378106.1"/>
    <property type="molecule type" value="Genomic_DNA"/>
</dbReference>
<evidence type="ECO:0000313" key="2">
    <source>
        <dbReference type="Proteomes" id="UP000823674"/>
    </source>
</evidence>
<accession>A0ABQ7KVC1</accession>
<name>A0ABQ7KVC1_BRACM</name>
<protein>
    <submittedName>
        <fullName evidence="1">Uncharacterized protein</fullName>
    </submittedName>
</protein>
<feature type="non-terminal residue" evidence="1">
    <location>
        <position position="1"/>
    </location>
</feature>
<reference evidence="1 2" key="1">
    <citation type="submission" date="2021-03" db="EMBL/GenBank/DDBJ databases">
        <authorList>
            <person name="King G.J."/>
            <person name="Bancroft I."/>
            <person name="Baten A."/>
            <person name="Bloomfield J."/>
            <person name="Borpatragohain P."/>
            <person name="He Z."/>
            <person name="Irish N."/>
            <person name="Irwin J."/>
            <person name="Liu K."/>
            <person name="Mauleon R.P."/>
            <person name="Moore J."/>
            <person name="Morris R."/>
            <person name="Ostergaard L."/>
            <person name="Wang B."/>
            <person name="Wells R."/>
        </authorList>
    </citation>
    <scope>NUCLEOTIDE SEQUENCE [LARGE SCALE GENOMIC DNA]</scope>
    <source>
        <strain evidence="1">R-o-18</strain>
        <tissue evidence="1">Leaf</tissue>
    </source>
</reference>
<sequence>KTGRLSEKSSLKDTHKVNCETNICIDQKTYTTSVLTRKSSDRQIRNFFNFIALTSEITCLAYPTTQNFTTKATHLCIKSFKLVVCGGWYFDGNDNIENTC</sequence>
<evidence type="ECO:0000313" key="1">
    <source>
        <dbReference type="EMBL" id="KAG5378106.1"/>
    </source>
</evidence>
<organism evidence="1 2">
    <name type="scientific">Brassica rapa subsp. trilocularis</name>
    <dbReference type="NCBI Taxonomy" id="1813537"/>
    <lineage>
        <taxon>Eukaryota</taxon>
        <taxon>Viridiplantae</taxon>
        <taxon>Streptophyta</taxon>
        <taxon>Embryophyta</taxon>
        <taxon>Tracheophyta</taxon>
        <taxon>Spermatophyta</taxon>
        <taxon>Magnoliopsida</taxon>
        <taxon>eudicotyledons</taxon>
        <taxon>Gunneridae</taxon>
        <taxon>Pentapetalae</taxon>
        <taxon>rosids</taxon>
        <taxon>malvids</taxon>
        <taxon>Brassicales</taxon>
        <taxon>Brassicaceae</taxon>
        <taxon>Brassiceae</taxon>
        <taxon>Brassica</taxon>
    </lineage>
</organism>
<proteinExistence type="predicted"/>
<comment type="caution">
    <text evidence="1">The sequence shown here is derived from an EMBL/GenBank/DDBJ whole genome shotgun (WGS) entry which is preliminary data.</text>
</comment>
<dbReference type="Proteomes" id="UP000823674">
    <property type="component" value="Chromosome A07"/>
</dbReference>
<keyword evidence="2" id="KW-1185">Reference proteome</keyword>